<dbReference type="Gene3D" id="1.20.140.40">
    <property type="entry name" value="Invertase/pectin methylesterase inhibitor family protein"/>
    <property type="match status" value="1"/>
</dbReference>
<dbReference type="NCBIfam" id="TIGR01614">
    <property type="entry name" value="PME_inhib"/>
    <property type="match status" value="1"/>
</dbReference>
<keyword evidence="10" id="KW-0676">Redox-active center</keyword>
<protein>
    <recommendedName>
        <fullName evidence="11">Mitochondrial intermembrane space import and assembly protein 40 homolog</fullName>
    </recommendedName>
</protein>
<dbReference type="InterPro" id="IPR006501">
    <property type="entry name" value="Pectinesterase_inhib_dom"/>
</dbReference>
<evidence type="ECO:0000256" key="4">
    <source>
        <dbReference type="ARBA" id="ARBA00022927"/>
    </source>
</evidence>
<dbReference type="InterPro" id="IPR039289">
    <property type="entry name" value="CHCHD4"/>
</dbReference>
<evidence type="ECO:0000256" key="11">
    <source>
        <dbReference type="ARBA" id="ARBA00067557"/>
    </source>
</evidence>
<keyword evidence="4" id="KW-0653">Protein transport</keyword>
<dbReference type="EMBL" id="JACGWL010000001">
    <property type="protein sequence ID" value="KAK4411118.1"/>
    <property type="molecule type" value="Genomic_DNA"/>
</dbReference>
<reference evidence="14" key="2">
    <citation type="journal article" date="2024" name="Plant">
        <title>Genomic evolution and insights into agronomic trait innovations of Sesamum species.</title>
        <authorList>
            <person name="Miao H."/>
            <person name="Wang L."/>
            <person name="Qu L."/>
            <person name="Liu H."/>
            <person name="Sun Y."/>
            <person name="Le M."/>
            <person name="Wang Q."/>
            <person name="Wei S."/>
            <person name="Zheng Y."/>
            <person name="Lin W."/>
            <person name="Duan Y."/>
            <person name="Cao H."/>
            <person name="Xiong S."/>
            <person name="Wang X."/>
            <person name="Wei L."/>
            <person name="Li C."/>
            <person name="Ma Q."/>
            <person name="Ju M."/>
            <person name="Zhao R."/>
            <person name="Li G."/>
            <person name="Mu C."/>
            <person name="Tian Q."/>
            <person name="Mei H."/>
            <person name="Zhang T."/>
            <person name="Gao T."/>
            <person name="Zhang H."/>
        </authorList>
    </citation>
    <scope>NUCLEOTIDE SEQUENCE</scope>
    <source>
        <strain evidence="14">K16</strain>
    </source>
</reference>
<dbReference type="PANTHER" id="PTHR21622:SF0">
    <property type="entry name" value="COILED-COIL-HELIX-COILED-COIL-HELIX DOMAIN CONTAINING 4"/>
    <property type="match status" value="1"/>
</dbReference>
<keyword evidence="15" id="KW-1185">Reference proteome</keyword>
<dbReference type="Pfam" id="PF04043">
    <property type="entry name" value="PMEI"/>
    <property type="match status" value="1"/>
</dbReference>
<organism evidence="14 15">
    <name type="scientific">Sesamum angolense</name>
    <dbReference type="NCBI Taxonomy" id="2727404"/>
    <lineage>
        <taxon>Eukaryota</taxon>
        <taxon>Viridiplantae</taxon>
        <taxon>Streptophyta</taxon>
        <taxon>Embryophyta</taxon>
        <taxon>Tracheophyta</taxon>
        <taxon>Spermatophyta</taxon>
        <taxon>Magnoliopsida</taxon>
        <taxon>eudicotyledons</taxon>
        <taxon>Gunneridae</taxon>
        <taxon>Pentapetalae</taxon>
        <taxon>asterids</taxon>
        <taxon>lamiids</taxon>
        <taxon>Lamiales</taxon>
        <taxon>Pedaliaceae</taxon>
        <taxon>Sesamum</taxon>
    </lineage>
</organism>
<evidence type="ECO:0000313" key="15">
    <source>
        <dbReference type="Proteomes" id="UP001289374"/>
    </source>
</evidence>
<evidence type="ECO:0000256" key="3">
    <source>
        <dbReference type="ARBA" id="ARBA00022448"/>
    </source>
</evidence>
<dbReference type="InterPro" id="IPR035513">
    <property type="entry name" value="Invertase/methylesterase_inhib"/>
</dbReference>
<dbReference type="PANTHER" id="PTHR21622">
    <property type="entry name" value="COILED-COIL-HELIX-COILED-COIL-HELIX DOMAIN CONTAINING 4"/>
    <property type="match status" value="1"/>
</dbReference>
<dbReference type="SUPFAM" id="SSF101148">
    <property type="entry name" value="Plant invertase/pectin methylesterase inhibitor"/>
    <property type="match status" value="1"/>
</dbReference>
<evidence type="ECO:0000256" key="8">
    <source>
        <dbReference type="ARBA" id="ARBA00023140"/>
    </source>
</evidence>
<dbReference type="AlphaFoldDB" id="A0AAE1XGT3"/>
<reference evidence="14" key="1">
    <citation type="submission" date="2020-06" db="EMBL/GenBank/DDBJ databases">
        <authorList>
            <person name="Li T."/>
            <person name="Hu X."/>
            <person name="Zhang T."/>
            <person name="Song X."/>
            <person name="Zhang H."/>
            <person name="Dai N."/>
            <person name="Sheng W."/>
            <person name="Hou X."/>
            <person name="Wei L."/>
        </authorList>
    </citation>
    <scope>NUCLEOTIDE SEQUENCE</scope>
    <source>
        <strain evidence="14">K16</strain>
        <tissue evidence="14">Leaf</tissue>
    </source>
</reference>
<evidence type="ECO:0000256" key="2">
    <source>
        <dbReference type="ARBA" id="ARBA00004569"/>
    </source>
</evidence>
<keyword evidence="7" id="KW-0496">Mitochondrion</keyword>
<evidence type="ECO:0000256" key="1">
    <source>
        <dbReference type="ARBA" id="ARBA00004253"/>
    </source>
</evidence>
<dbReference type="GO" id="GO:0045041">
    <property type="term" value="P:protein import into mitochondrial intermembrane space"/>
    <property type="evidence" value="ECO:0007669"/>
    <property type="project" value="InterPro"/>
</dbReference>
<evidence type="ECO:0000259" key="13">
    <source>
        <dbReference type="SMART" id="SM00856"/>
    </source>
</evidence>
<dbReference type="GO" id="GO:0005758">
    <property type="term" value="C:mitochondrial intermembrane space"/>
    <property type="evidence" value="ECO:0007669"/>
    <property type="project" value="UniProtKB-SubCell"/>
</dbReference>
<accession>A0AAE1XGT3</accession>
<dbReference type="FunFam" id="1.10.287.2900:FF:000003">
    <property type="entry name" value="mitochondrial intermembrane space import and assembly protein 40"/>
    <property type="match status" value="1"/>
</dbReference>
<comment type="caution">
    <text evidence="14">The sequence shown here is derived from an EMBL/GenBank/DDBJ whole genome shotgun (WGS) entry which is preliminary data.</text>
</comment>
<dbReference type="GO" id="GO:0004857">
    <property type="term" value="F:enzyme inhibitor activity"/>
    <property type="evidence" value="ECO:0007669"/>
    <property type="project" value="InterPro"/>
</dbReference>
<evidence type="ECO:0000256" key="7">
    <source>
        <dbReference type="ARBA" id="ARBA00023128"/>
    </source>
</evidence>
<evidence type="ECO:0000256" key="10">
    <source>
        <dbReference type="ARBA" id="ARBA00023284"/>
    </source>
</evidence>
<feature type="chain" id="PRO_5042296767" description="Mitochondrial intermembrane space import and assembly protein 40 homolog" evidence="12">
    <location>
        <begin position="27"/>
        <end position="438"/>
    </location>
</feature>
<keyword evidence="9" id="KW-1015">Disulfide bond</keyword>
<gene>
    <name evidence="14" type="ORF">Sango_0184800</name>
</gene>
<keyword evidence="12" id="KW-0732">Signal</keyword>
<dbReference type="GO" id="GO:0005782">
    <property type="term" value="C:peroxisomal matrix"/>
    <property type="evidence" value="ECO:0007669"/>
    <property type="project" value="UniProtKB-SubCell"/>
</dbReference>
<dbReference type="Proteomes" id="UP001289374">
    <property type="component" value="Unassembled WGS sequence"/>
</dbReference>
<feature type="signal peptide" evidence="12">
    <location>
        <begin position="1"/>
        <end position="26"/>
    </location>
</feature>
<keyword evidence="3" id="KW-0813">Transport</keyword>
<name>A0AAE1XGT3_9LAMI</name>
<proteinExistence type="predicted"/>
<sequence length="438" mass="47486">MAATKINSLLILFALAMAPTLHQASAADIAAGLCGQTTHKAVCVSIVEADPRASLKTSPNGIATILRDKASATASATSAKISGLLRGATNKREIAALNSCSAGYNRAISSLRSADFKVIDRRTYATLVGAISNANDEPRDCELSFQEPPAFRSPISAENERLREICATTLEIINLQGSHFLLVKIIYLLMSMMSAVVKYYADGMQSSFRRDNEIFCAFYGMGHQLFDELFMRGVFSNFFFVRPALLPGNIIVVGLKLTWLVMGQAQSAMAVEDQSSPTTSTSNSTENSAQPSLDSLIAEAAAYGDEDDNGSLEAKAQKALECPCIAHLRSGPCGVQFSDAFVCFLKSTAEEKGSDCVHPFVALQNCIKANPDAFSNDILEDDDVKKEEKPSTQYTIRPPFGLKNQKLQNQIYLKSHVVNNGFEPLDETGQISSIFSWK</sequence>
<evidence type="ECO:0000313" key="14">
    <source>
        <dbReference type="EMBL" id="KAK4411118.1"/>
    </source>
</evidence>
<comment type="subcellular location">
    <subcellularLocation>
        <location evidence="2">Mitochondrion intermembrane space</location>
    </subcellularLocation>
    <subcellularLocation>
        <location evidence="1">Peroxisome matrix</location>
    </subcellularLocation>
</comment>
<dbReference type="GO" id="GO:0015035">
    <property type="term" value="F:protein-disulfide reductase activity"/>
    <property type="evidence" value="ECO:0007669"/>
    <property type="project" value="InterPro"/>
</dbReference>
<evidence type="ECO:0000256" key="6">
    <source>
        <dbReference type="ARBA" id="ARBA00023010"/>
    </source>
</evidence>
<dbReference type="SMART" id="SM00856">
    <property type="entry name" value="PMEI"/>
    <property type="match status" value="1"/>
</dbReference>
<evidence type="ECO:0000256" key="5">
    <source>
        <dbReference type="ARBA" id="ARBA00023002"/>
    </source>
</evidence>
<keyword evidence="5" id="KW-0560">Oxidoreductase</keyword>
<evidence type="ECO:0000256" key="9">
    <source>
        <dbReference type="ARBA" id="ARBA00023157"/>
    </source>
</evidence>
<keyword evidence="8" id="KW-0576">Peroxisome</keyword>
<feature type="domain" description="Pectinesterase inhibitor" evidence="13">
    <location>
        <begin position="25"/>
        <end position="172"/>
    </location>
</feature>
<keyword evidence="6" id="KW-0811">Translocation</keyword>
<dbReference type="CDD" id="cd14859">
    <property type="entry name" value="PMEI_like"/>
    <property type="match status" value="1"/>
</dbReference>
<evidence type="ECO:0000256" key="12">
    <source>
        <dbReference type="SAM" id="SignalP"/>
    </source>
</evidence>
<dbReference type="Gene3D" id="1.10.287.2900">
    <property type="match status" value="1"/>
</dbReference>